<sequence>MLFDLLHDLPSAIRSSNIEELSGVLLPETILSSIATLQEDRQHQTRLHSVCQRRFRIGHLPAELLYNILRNILEGILDSNRVELSARPKPLLSPSLPPSGERQASPNSNHVVGCLAVMKPVLERLVTPISRDAIDRMEVWKTIFHAVRLLGIQICDSKAFSNPILMPLFIRMAQIRAGAERLLEAQLLPIRSQCDCLVVMPEADQSFIGQDSFLPSTIKDIINSLCLHYGSSTECKRHSTATHRALDFLSPHKPTIAVLFKNEDEYVTLPTQEEIRLPKTEVSLDEMPKAFAQFLPQTDSDVKLSNTPLFAVIGFGAQSNWQRKERLLRKSVISFSGLSSEFTENGRLEATHDALERENWGVKLGGRETQVYTFVRSASTHWYNKRTPPDWIPEAVQLNVAARESAKAAAVGNAALQPLTPAAAPAPAQRFFAQTIDKNYGGNKRTEAHHRYEENRNRMVFSQEAQDKINNTYFVVLWTKVKRSYKNSKAVPNTEVSSFSPIPSQSFHLPQLLFLSPTAFSLSLPPTTIANLLSHTEWLAFKPRKRSAADDFKSLASSMGAQTHENPQCDPVPEAVDETPQVGPLREKQESRKTPDLRQSTLADYVEHVFLTDFDLFRDTRQAEDIGTNQPPFIGRKRRLLKKEVLSIEKQSKTVLILGPARDRRMTTTTSIFVLRYIKDIAQNASKSNINTAGKDENKHDRKNRTPKLPHHRKSWTEMVRRMSCVLVKSFLVANYRTLRVGDERSSRGNDMNTFFEERWVGSGPGQNAGFQQGVSVQIELGRWSKKPAQTGASKPRIVTGLA</sequence>
<dbReference type="STRING" id="685588.A0A067TAZ0"/>
<gene>
    <name evidence="2" type="ORF">GALMADRAFT_1327240</name>
</gene>
<name>A0A067TAZ0_GALM3</name>
<feature type="compositionally biased region" description="Basic residues" evidence="1">
    <location>
        <begin position="701"/>
        <end position="712"/>
    </location>
</feature>
<feature type="compositionally biased region" description="Basic and acidic residues" evidence="1">
    <location>
        <begin position="585"/>
        <end position="596"/>
    </location>
</feature>
<evidence type="ECO:0000313" key="2">
    <source>
        <dbReference type="EMBL" id="KDR77049.1"/>
    </source>
</evidence>
<evidence type="ECO:0000256" key="1">
    <source>
        <dbReference type="SAM" id="MobiDB-lite"/>
    </source>
</evidence>
<reference evidence="3" key="1">
    <citation type="journal article" date="2014" name="Proc. Natl. Acad. Sci. U.S.A.">
        <title>Extensive sampling of basidiomycete genomes demonstrates inadequacy of the white-rot/brown-rot paradigm for wood decay fungi.</title>
        <authorList>
            <person name="Riley R."/>
            <person name="Salamov A.A."/>
            <person name="Brown D.W."/>
            <person name="Nagy L.G."/>
            <person name="Floudas D."/>
            <person name="Held B.W."/>
            <person name="Levasseur A."/>
            <person name="Lombard V."/>
            <person name="Morin E."/>
            <person name="Otillar R."/>
            <person name="Lindquist E.A."/>
            <person name="Sun H."/>
            <person name="LaButti K.M."/>
            <person name="Schmutz J."/>
            <person name="Jabbour D."/>
            <person name="Luo H."/>
            <person name="Baker S.E."/>
            <person name="Pisabarro A.G."/>
            <person name="Walton J.D."/>
            <person name="Blanchette R.A."/>
            <person name="Henrissat B."/>
            <person name="Martin F."/>
            <person name="Cullen D."/>
            <person name="Hibbett D.S."/>
            <person name="Grigoriev I.V."/>
        </authorList>
    </citation>
    <scope>NUCLEOTIDE SEQUENCE [LARGE SCALE GENOMIC DNA]</scope>
    <source>
        <strain evidence="3">CBS 339.88</strain>
    </source>
</reference>
<feature type="region of interest" description="Disordered" evidence="1">
    <location>
        <begin position="689"/>
        <end position="712"/>
    </location>
</feature>
<feature type="region of interest" description="Disordered" evidence="1">
    <location>
        <begin position="559"/>
        <end position="597"/>
    </location>
</feature>
<accession>A0A067TAZ0</accession>
<protein>
    <submittedName>
        <fullName evidence="2">Uncharacterized protein</fullName>
    </submittedName>
</protein>
<keyword evidence="3" id="KW-1185">Reference proteome</keyword>
<organism evidence="2 3">
    <name type="scientific">Galerina marginata (strain CBS 339.88)</name>
    <dbReference type="NCBI Taxonomy" id="685588"/>
    <lineage>
        <taxon>Eukaryota</taxon>
        <taxon>Fungi</taxon>
        <taxon>Dikarya</taxon>
        <taxon>Basidiomycota</taxon>
        <taxon>Agaricomycotina</taxon>
        <taxon>Agaricomycetes</taxon>
        <taxon>Agaricomycetidae</taxon>
        <taxon>Agaricales</taxon>
        <taxon>Agaricineae</taxon>
        <taxon>Strophariaceae</taxon>
        <taxon>Galerina</taxon>
    </lineage>
</organism>
<dbReference type="AlphaFoldDB" id="A0A067TAZ0"/>
<dbReference type="Proteomes" id="UP000027222">
    <property type="component" value="Unassembled WGS sequence"/>
</dbReference>
<dbReference type="HOGENOM" id="CLU_350557_0_0_1"/>
<proteinExistence type="predicted"/>
<evidence type="ECO:0000313" key="3">
    <source>
        <dbReference type="Proteomes" id="UP000027222"/>
    </source>
</evidence>
<dbReference type="EMBL" id="KL142377">
    <property type="protein sequence ID" value="KDR77049.1"/>
    <property type="molecule type" value="Genomic_DNA"/>
</dbReference>
<dbReference type="OrthoDB" id="2019644at2759"/>